<feature type="transmembrane region" description="Helical" evidence="6">
    <location>
        <begin position="131"/>
        <end position="150"/>
    </location>
</feature>
<evidence type="ECO:0000256" key="4">
    <source>
        <dbReference type="ARBA" id="ARBA00022989"/>
    </source>
</evidence>
<accession>T1JXR0</accession>
<evidence type="ECO:0000313" key="8">
    <source>
        <dbReference type="Proteomes" id="UP000015104"/>
    </source>
</evidence>
<dbReference type="eggNOG" id="KOG3797">
    <property type="taxonomic scope" value="Eukaryota"/>
</dbReference>
<reference evidence="7" key="2">
    <citation type="submission" date="2015-06" db="UniProtKB">
        <authorList>
            <consortium name="EnsemblMetazoa"/>
        </authorList>
    </citation>
    <scope>IDENTIFICATION</scope>
</reference>
<dbReference type="AlphaFoldDB" id="T1JXR0"/>
<dbReference type="CDD" id="cd15904">
    <property type="entry name" value="TSPO_MBR"/>
    <property type="match status" value="1"/>
</dbReference>
<dbReference type="EMBL" id="CAEY01000835">
    <property type="status" value="NOT_ANNOTATED_CDS"/>
    <property type="molecule type" value="Genomic_DNA"/>
</dbReference>
<evidence type="ECO:0000256" key="1">
    <source>
        <dbReference type="ARBA" id="ARBA00004141"/>
    </source>
</evidence>
<dbReference type="FunFam" id="1.20.1260.100:FF:000001">
    <property type="entry name" value="translocator protein 2"/>
    <property type="match status" value="1"/>
</dbReference>
<evidence type="ECO:0000256" key="6">
    <source>
        <dbReference type="SAM" id="Phobius"/>
    </source>
</evidence>
<keyword evidence="3 6" id="KW-0812">Transmembrane</keyword>
<evidence type="ECO:0008006" key="9">
    <source>
        <dbReference type="Google" id="ProtNLM"/>
    </source>
</evidence>
<dbReference type="HOGENOM" id="CLU_091805_2_1_1"/>
<evidence type="ECO:0000256" key="5">
    <source>
        <dbReference type="ARBA" id="ARBA00023136"/>
    </source>
</evidence>
<feature type="transmembrane region" description="Helical" evidence="6">
    <location>
        <begin position="45"/>
        <end position="66"/>
    </location>
</feature>
<keyword evidence="5 6" id="KW-0472">Membrane</keyword>
<keyword evidence="4 6" id="KW-1133">Transmembrane helix</keyword>
<dbReference type="PANTHER" id="PTHR10057">
    <property type="entry name" value="PERIPHERAL-TYPE BENZODIAZEPINE RECEPTOR"/>
    <property type="match status" value="1"/>
</dbReference>
<sequence length="173" mass="18604">MTLLAKVGAVALPNLIGWAGSNFTRTAIPTWYEKLKKPSWRPPNIAFPIVWTALYTGMGAASYLIYRDGGGFDGAARLPLTVYAVNLLLNGIWTPLFFGAKRLDLALVDILALVGVIGGCVATFYPVNKTAAYLMVPYLLWTSFASLLNFKIWLDNPSGGAVTAPGSSSEKSN</sequence>
<evidence type="ECO:0000256" key="2">
    <source>
        <dbReference type="ARBA" id="ARBA00007524"/>
    </source>
</evidence>
<gene>
    <name evidence="7" type="primary">107371649</name>
</gene>
<proteinExistence type="inferred from homology"/>
<dbReference type="Pfam" id="PF03073">
    <property type="entry name" value="TspO_MBR"/>
    <property type="match status" value="1"/>
</dbReference>
<dbReference type="STRING" id="32264.T1JXR0"/>
<dbReference type="GO" id="GO:0033013">
    <property type="term" value="P:tetrapyrrole metabolic process"/>
    <property type="evidence" value="ECO:0007669"/>
    <property type="project" value="UniProtKB-ARBA"/>
</dbReference>
<dbReference type="GO" id="GO:0005741">
    <property type="term" value="C:mitochondrial outer membrane"/>
    <property type="evidence" value="ECO:0007669"/>
    <property type="project" value="TreeGrafter"/>
</dbReference>
<evidence type="ECO:0000256" key="3">
    <source>
        <dbReference type="ARBA" id="ARBA00022692"/>
    </source>
</evidence>
<name>T1JXR0_TETUR</name>
<evidence type="ECO:0000313" key="7">
    <source>
        <dbReference type="EnsemblMetazoa" id="tetur02g12910.1"/>
    </source>
</evidence>
<dbReference type="InterPro" id="IPR038330">
    <property type="entry name" value="TspO/MBR-related_sf"/>
</dbReference>
<dbReference type="PANTHER" id="PTHR10057:SF0">
    <property type="entry name" value="TRANSLOCATOR PROTEIN"/>
    <property type="match status" value="1"/>
</dbReference>
<feature type="transmembrane region" description="Helical" evidence="6">
    <location>
        <begin position="78"/>
        <end position="98"/>
    </location>
</feature>
<comment type="similarity">
    <text evidence="2">Belongs to the TspO/BZRP family.</text>
</comment>
<dbReference type="InterPro" id="IPR004307">
    <property type="entry name" value="TspO_MBR"/>
</dbReference>
<dbReference type="Gene3D" id="1.20.1260.100">
    <property type="entry name" value="TspO/MBR protein"/>
    <property type="match status" value="1"/>
</dbReference>
<comment type="subcellular location">
    <subcellularLocation>
        <location evidence="1">Membrane</location>
        <topology evidence="1">Multi-pass membrane protein</topology>
    </subcellularLocation>
</comment>
<keyword evidence="8" id="KW-1185">Reference proteome</keyword>
<dbReference type="PIRSF" id="PIRSF005859">
    <property type="entry name" value="PBR"/>
    <property type="match status" value="1"/>
</dbReference>
<organism evidence="7 8">
    <name type="scientific">Tetranychus urticae</name>
    <name type="common">Two-spotted spider mite</name>
    <dbReference type="NCBI Taxonomy" id="32264"/>
    <lineage>
        <taxon>Eukaryota</taxon>
        <taxon>Metazoa</taxon>
        <taxon>Ecdysozoa</taxon>
        <taxon>Arthropoda</taxon>
        <taxon>Chelicerata</taxon>
        <taxon>Arachnida</taxon>
        <taxon>Acari</taxon>
        <taxon>Acariformes</taxon>
        <taxon>Trombidiformes</taxon>
        <taxon>Prostigmata</taxon>
        <taxon>Eleutherengona</taxon>
        <taxon>Raphignathae</taxon>
        <taxon>Tetranychoidea</taxon>
        <taxon>Tetranychidae</taxon>
        <taxon>Tetranychus</taxon>
    </lineage>
</organism>
<dbReference type="OrthoDB" id="6488033at2759"/>
<dbReference type="Proteomes" id="UP000015104">
    <property type="component" value="Unassembled WGS sequence"/>
</dbReference>
<feature type="transmembrane region" description="Helical" evidence="6">
    <location>
        <begin position="105"/>
        <end position="125"/>
    </location>
</feature>
<reference evidence="8" key="1">
    <citation type="submission" date="2011-08" db="EMBL/GenBank/DDBJ databases">
        <authorList>
            <person name="Rombauts S."/>
        </authorList>
    </citation>
    <scope>NUCLEOTIDE SEQUENCE</scope>
    <source>
        <strain evidence="8">London</strain>
    </source>
</reference>
<protein>
    <recommendedName>
        <fullName evidence="9">TspO/MBR-related protein</fullName>
    </recommendedName>
</protein>
<dbReference type="EnsemblMetazoa" id="tetur02g12910.1">
    <property type="protein sequence ID" value="tetur02g12910.1"/>
    <property type="gene ID" value="tetur02g12910"/>
</dbReference>